<dbReference type="Proteomes" id="UP000006729">
    <property type="component" value="Chromosome 7"/>
</dbReference>
<sequence>MNWIKWITAPQIDQSPADHCLNINSSHRSDSTKRNREDILVSNTPAKPPMNTTERLTSDK</sequence>
<keyword evidence="2" id="KW-1185">Reference proteome</keyword>
<protein>
    <submittedName>
        <fullName evidence="1">Uncharacterized protein</fullName>
    </submittedName>
</protein>
<dbReference type="EMBL" id="CM009296">
    <property type="protein sequence ID" value="KAI9391074.1"/>
    <property type="molecule type" value="Genomic_DNA"/>
</dbReference>
<evidence type="ECO:0000313" key="1">
    <source>
        <dbReference type="EMBL" id="KAI9391074.1"/>
    </source>
</evidence>
<name>A0ACC0SP91_POPTR</name>
<proteinExistence type="predicted"/>
<organism evidence="1 2">
    <name type="scientific">Populus trichocarpa</name>
    <name type="common">Western balsam poplar</name>
    <name type="synonym">Populus balsamifera subsp. trichocarpa</name>
    <dbReference type="NCBI Taxonomy" id="3694"/>
    <lineage>
        <taxon>Eukaryota</taxon>
        <taxon>Viridiplantae</taxon>
        <taxon>Streptophyta</taxon>
        <taxon>Embryophyta</taxon>
        <taxon>Tracheophyta</taxon>
        <taxon>Spermatophyta</taxon>
        <taxon>Magnoliopsida</taxon>
        <taxon>eudicotyledons</taxon>
        <taxon>Gunneridae</taxon>
        <taxon>Pentapetalae</taxon>
        <taxon>rosids</taxon>
        <taxon>fabids</taxon>
        <taxon>Malpighiales</taxon>
        <taxon>Salicaceae</taxon>
        <taxon>Saliceae</taxon>
        <taxon>Populus</taxon>
    </lineage>
</organism>
<reference evidence="1 2" key="1">
    <citation type="journal article" date="2006" name="Science">
        <title>The genome of black cottonwood, Populus trichocarpa (Torr. &amp; Gray).</title>
        <authorList>
            <person name="Tuskan G.A."/>
            <person name="Difazio S."/>
            <person name="Jansson S."/>
            <person name="Bohlmann J."/>
            <person name="Grigoriev I."/>
            <person name="Hellsten U."/>
            <person name="Putnam N."/>
            <person name="Ralph S."/>
            <person name="Rombauts S."/>
            <person name="Salamov A."/>
            <person name="Schein J."/>
            <person name="Sterck L."/>
            <person name="Aerts A."/>
            <person name="Bhalerao R.R."/>
            <person name="Bhalerao R.P."/>
            <person name="Blaudez D."/>
            <person name="Boerjan W."/>
            <person name="Brun A."/>
            <person name="Brunner A."/>
            <person name="Busov V."/>
            <person name="Campbell M."/>
            <person name="Carlson J."/>
            <person name="Chalot M."/>
            <person name="Chapman J."/>
            <person name="Chen G.L."/>
            <person name="Cooper D."/>
            <person name="Coutinho P.M."/>
            <person name="Couturier J."/>
            <person name="Covert S."/>
            <person name="Cronk Q."/>
            <person name="Cunningham R."/>
            <person name="Davis J."/>
            <person name="Degroeve S."/>
            <person name="Dejardin A."/>
            <person name="Depamphilis C."/>
            <person name="Detter J."/>
            <person name="Dirks B."/>
            <person name="Dubchak I."/>
            <person name="Duplessis S."/>
            <person name="Ehlting J."/>
            <person name="Ellis B."/>
            <person name="Gendler K."/>
            <person name="Goodstein D."/>
            <person name="Gribskov M."/>
            <person name="Grimwood J."/>
            <person name="Groover A."/>
            <person name="Gunter L."/>
            <person name="Hamberger B."/>
            <person name="Heinze B."/>
            <person name="Helariutta Y."/>
            <person name="Henrissat B."/>
            <person name="Holligan D."/>
            <person name="Holt R."/>
            <person name="Huang W."/>
            <person name="Islam-Faridi N."/>
            <person name="Jones S."/>
            <person name="Jones-Rhoades M."/>
            <person name="Jorgensen R."/>
            <person name="Joshi C."/>
            <person name="Kangasjarvi J."/>
            <person name="Karlsson J."/>
            <person name="Kelleher C."/>
            <person name="Kirkpatrick R."/>
            <person name="Kirst M."/>
            <person name="Kohler A."/>
            <person name="Kalluri U."/>
            <person name="Larimer F."/>
            <person name="Leebens-Mack J."/>
            <person name="Leple J.C."/>
            <person name="Locascio P."/>
            <person name="Lou Y."/>
            <person name="Lucas S."/>
            <person name="Martin F."/>
            <person name="Montanini B."/>
            <person name="Napoli C."/>
            <person name="Nelson D.R."/>
            <person name="Nelson C."/>
            <person name="Nieminen K."/>
            <person name="Nilsson O."/>
            <person name="Pereda V."/>
            <person name="Peter G."/>
            <person name="Philippe R."/>
            <person name="Pilate G."/>
            <person name="Poliakov A."/>
            <person name="Razumovskaya J."/>
            <person name="Richardson P."/>
            <person name="Rinaldi C."/>
            <person name="Ritland K."/>
            <person name="Rouze P."/>
            <person name="Ryaboy D."/>
            <person name="Schmutz J."/>
            <person name="Schrader J."/>
            <person name="Segerman B."/>
            <person name="Shin H."/>
            <person name="Siddiqui A."/>
            <person name="Sterky F."/>
            <person name="Terry A."/>
            <person name="Tsai C.J."/>
            <person name="Uberbacher E."/>
            <person name="Unneberg P."/>
            <person name="Vahala J."/>
            <person name="Wall K."/>
            <person name="Wessler S."/>
            <person name="Yang G."/>
            <person name="Yin T."/>
            <person name="Douglas C."/>
            <person name="Marra M."/>
            <person name="Sandberg G."/>
            <person name="Van de Peer Y."/>
            <person name="Rokhsar D."/>
        </authorList>
    </citation>
    <scope>NUCLEOTIDE SEQUENCE [LARGE SCALE GENOMIC DNA]</scope>
    <source>
        <strain evidence="2">cv. Nisqually</strain>
    </source>
</reference>
<comment type="caution">
    <text evidence="1">The sequence shown here is derived from an EMBL/GenBank/DDBJ whole genome shotgun (WGS) entry which is preliminary data.</text>
</comment>
<evidence type="ECO:0000313" key="2">
    <source>
        <dbReference type="Proteomes" id="UP000006729"/>
    </source>
</evidence>
<gene>
    <name evidence="1" type="ORF">POPTR_007G039601v4</name>
</gene>
<accession>A0ACC0SP91</accession>